<dbReference type="InterPro" id="IPR005846">
    <property type="entry name" value="A-D-PHexomutase_a/b/a-III"/>
</dbReference>
<dbReference type="InterPro" id="IPR005845">
    <property type="entry name" value="A-D-PHexomutase_a/b/a-II"/>
</dbReference>
<dbReference type="Gene3D" id="2.160.10.10">
    <property type="entry name" value="Hexapeptide repeat proteins"/>
    <property type="match status" value="1"/>
</dbReference>
<accession>A0A0P1M9N9</accession>
<dbReference type="InterPro" id="IPR011004">
    <property type="entry name" value="Trimer_LpxA-like_sf"/>
</dbReference>
<feature type="domain" description="Alpha-D-phosphohexomutase alpha/beta/alpha" evidence="10">
    <location>
        <begin position="636"/>
        <end position="745"/>
    </location>
</feature>
<evidence type="ECO:0000313" key="14">
    <source>
        <dbReference type="Proteomes" id="UP000182011"/>
    </source>
</evidence>
<accession>A0A0P1NY00</accession>
<feature type="domain" description="Nucleotidyl transferase" evidence="7">
    <location>
        <begin position="1"/>
        <end position="228"/>
    </location>
</feature>
<proteinExistence type="inferred from homology"/>
<evidence type="ECO:0000256" key="6">
    <source>
        <dbReference type="ARBA" id="ARBA00022917"/>
    </source>
</evidence>
<dbReference type="InterPro" id="IPR005844">
    <property type="entry name" value="A-D-PHexomutase_a/b/a-I"/>
</dbReference>
<keyword evidence="6" id="KW-0648">Protein biosynthesis</keyword>
<evidence type="ECO:0000259" key="9">
    <source>
        <dbReference type="Pfam" id="PF02879"/>
    </source>
</evidence>
<protein>
    <submittedName>
        <fullName evidence="13">Mannose-1-phosphate guanylyltransferase / phosphomannomutase</fullName>
    </submittedName>
</protein>
<evidence type="ECO:0000256" key="3">
    <source>
        <dbReference type="ARBA" id="ARBA00022490"/>
    </source>
</evidence>
<evidence type="ECO:0000313" key="15">
    <source>
        <dbReference type="Proteomes" id="UP000182200"/>
    </source>
</evidence>
<accession>A0A0P1LBE4</accession>
<dbReference type="Gene3D" id="3.40.120.10">
    <property type="entry name" value="Alpha-D-Glucose-1,6-Bisphosphate, subunit A, domain 3"/>
    <property type="match status" value="3"/>
</dbReference>
<keyword evidence="3" id="KW-0963">Cytoplasm</keyword>
<dbReference type="Proteomes" id="UP000182200">
    <property type="component" value="Unassembled WGS sequence"/>
</dbReference>
<dbReference type="GO" id="GO:0016868">
    <property type="term" value="F:intramolecular phosphotransferase activity"/>
    <property type="evidence" value="ECO:0007669"/>
    <property type="project" value="InterPro"/>
</dbReference>
<dbReference type="SUPFAM" id="SSF55957">
    <property type="entry name" value="Phosphoglucomutase, C-terminal domain"/>
    <property type="match status" value="1"/>
</dbReference>
<comment type="subcellular location">
    <subcellularLocation>
        <location evidence="1">Cytoplasm</location>
        <location evidence="1">Cytosol</location>
    </subcellularLocation>
</comment>
<dbReference type="InterPro" id="IPR029044">
    <property type="entry name" value="Nucleotide-diphossugar_trans"/>
</dbReference>
<keyword evidence="15" id="KW-1185">Reference proteome</keyword>
<dbReference type="InterPro" id="IPR036900">
    <property type="entry name" value="A-D-PHexomutase_C_sf"/>
</dbReference>
<dbReference type="EMBL" id="CZVI01000025">
    <property type="protein sequence ID" value="CUS91805.1"/>
    <property type="molecule type" value="Genomic_DNA"/>
</dbReference>
<dbReference type="Pfam" id="PF02880">
    <property type="entry name" value="PGM_PMM_III"/>
    <property type="match status" value="1"/>
</dbReference>
<dbReference type="Gene3D" id="3.30.310.50">
    <property type="entry name" value="Alpha-D-phosphohexomutase, C-terminal domain"/>
    <property type="match status" value="1"/>
</dbReference>
<dbReference type="Proteomes" id="UP000182011">
    <property type="component" value="Unassembled WGS sequence"/>
</dbReference>
<evidence type="ECO:0000313" key="13">
    <source>
        <dbReference type="EMBL" id="CUU00768.1"/>
    </source>
</evidence>
<dbReference type="InterPro" id="IPR050486">
    <property type="entry name" value="Mannose-1P_guanyltransferase"/>
</dbReference>
<reference evidence="13 14" key="2">
    <citation type="submission" date="2015-11" db="EMBL/GenBank/DDBJ databases">
        <authorList>
            <person name="Zhang Y."/>
            <person name="Guo Z."/>
        </authorList>
    </citation>
    <scope>NUCLEOTIDE SEQUENCE [LARGE SCALE GENOMIC DNA]</scope>
    <source>
        <strain evidence="13">JGI-4</strain>
    </source>
</reference>
<feature type="domain" description="Alpha-D-phosphohexomutase alpha/beta/alpha" evidence="8">
    <location>
        <begin position="380"/>
        <end position="510"/>
    </location>
</feature>
<evidence type="ECO:0000256" key="1">
    <source>
        <dbReference type="ARBA" id="ARBA00004514"/>
    </source>
</evidence>
<comment type="similarity">
    <text evidence="2">Belongs to the phosphohexose mutase family.</text>
</comment>
<accession>A0A0P1LF52</accession>
<dbReference type="GO" id="GO:0005975">
    <property type="term" value="P:carbohydrate metabolic process"/>
    <property type="evidence" value="ECO:0007669"/>
    <property type="project" value="InterPro"/>
</dbReference>
<dbReference type="Pfam" id="PF00483">
    <property type="entry name" value="NTP_transferase"/>
    <property type="match status" value="1"/>
</dbReference>
<dbReference type="EMBL" id="FAOP01000001">
    <property type="protein sequence ID" value="CUU00768.1"/>
    <property type="molecule type" value="Genomic_DNA"/>
</dbReference>
<evidence type="ECO:0000259" key="11">
    <source>
        <dbReference type="Pfam" id="PF25084"/>
    </source>
</evidence>
<keyword evidence="13" id="KW-0808">Transferase</keyword>
<keyword evidence="13" id="KW-0548">Nucleotidyltransferase</keyword>
<gene>
    <name evidence="13" type="ORF">JGI4_00079</name>
    <name evidence="12" type="ORF">JGI8_01594</name>
</gene>
<feature type="domain" description="EIF2B subunit epsilon/gamma LbH" evidence="11">
    <location>
        <begin position="246"/>
        <end position="348"/>
    </location>
</feature>
<accession>A0A0S4MNX6</accession>
<dbReference type="SUPFAM" id="SSF51161">
    <property type="entry name" value="Trimeric LpxA-like enzymes"/>
    <property type="match status" value="1"/>
</dbReference>
<evidence type="ECO:0000259" key="7">
    <source>
        <dbReference type="Pfam" id="PF00483"/>
    </source>
</evidence>
<dbReference type="Pfam" id="PF25084">
    <property type="entry name" value="LbH_EIF2B"/>
    <property type="match status" value="1"/>
</dbReference>
<dbReference type="Pfam" id="PF02879">
    <property type="entry name" value="PGM_PMM_II"/>
    <property type="match status" value="1"/>
</dbReference>
<dbReference type="CDD" id="cd04181">
    <property type="entry name" value="NTP_transferase"/>
    <property type="match status" value="1"/>
</dbReference>
<dbReference type="InterPro" id="IPR005835">
    <property type="entry name" value="NTP_transferase_dom"/>
</dbReference>
<dbReference type="Pfam" id="PF02878">
    <property type="entry name" value="PGM_PMM_I"/>
    <property type="match status" value="1"/>
</dbReference>
<accession>A0A0P1M818</accession>
<reference evidence="12 15" key="1">
    <citation type="submission" date="2015-11" db="EMBL/GenBank/DDBJ databases">
        <authorList>
            <person name="Varghese N."/>
        </authorList>
    </citation>
    <scope>NUCLEOTIDE SEQUENCE [LARGE SCALE GENOMIC DNA]</scope>
    <source>
        <strain evidence="12 15">JGI-8</strain>
    </source>
</reference>
<evidence type="ECO:0000256" key="2">
    <source>
        <dbReference type="ARBA" id="ARBA00010231"/>
    </source>
</evidence>
<keyword evidence="5" id="KW-0597">Phosphoprotein</keyword>
<dbReference type="InterPro" id="IPR016055">
    <property type="entry name" value="A-D-PHexomutase_a/b/a-I/II/III"/>
</dbReference>
<dbReference type="SUPFAM" id="SSF53448">
    <property type="entry name" value="Nucleotide-diphospho-sugar transferases"/>
    <property type="match status" value="1"/>
</dbReference>
<evidence type="ECO:0000259" key="8">
    <source>
        <dbReference type="Pfam" id="PF02878"/>
    </source>
</evidence>
<evidence type="ECO:0000256" key="4">
    <source>
        <dbReference type="ARBA" id="ARBA00022540"/>
    </source>
</evidence>
<dbReference type="STRING" id="1633631.GCA_001442925_00079"/>
<feature type="domain" description="Alpha-D-phosphohexomutase alpha/beta/alpha" evidence="9">
    <location>
        <begin position="530"/>
        <end position="630"/>
    </location>
</feature>
<evidence type="ECO:0000259" key="10">
    <source>
        <dbReference type="Pfam" id="PF02880"/>
    </source>
</evidence>
<dbReference type="AlphaFoldDB" id="A0A0P1LQ50"/>
<dbReference type="InterPro" id="IPR056764">
    <property type="entry name" value="LbH_EIF2B3/5"/>
</dbReference>
<dbReference type="GO" id="GO:0016779">
    <property type="term" value="F:nucleotidyltransferase activity"/>
    <property type="evidence" value="ECO:0007669"/>
    <property type="project" value="UniProtKB-KW"/>
</dbReference>
<sequence length="834" mass="93790">MAGGFGTRLRPLTMNTPKPMVPIVNIPVMHRIITLLKKHGITEIIALVYYYPEIIMNYFKDGKDFGVKISYVKAEADFGTAGSVRNASDLIGNDEFVVISGDVLTDIDISKAIDYHFDKKSMATIVLTRVKNPLPYGIVIVKDTGEIVRFLEKPSWGEVFSDTINTGIYVLNPSVLEFVPYKQEFDFSKNLFPILLEKKLPFYGFSTDSYWRDIGTLGDYLEAHLDCLSGVVNVEIYGERINIEKASIYIGKNTQVENYDRFEGVVVIGENAKIGKNVKIVNSVIGSNCEIGDNCEIINSVIWNGTKIKDRARLTLDVVGYECTIGEGVEINENVFISDHCTIGNRAKLMSNIKLWPWKVVEDDSVLSKSLVWEDKWLKELFTESRVSGISNIEMTPEFGAKLGAAFGAFLGQGKTVLVSRDADNVSRMMNRALICGLISAGLDVDDLRIASIPMVRHELRSGRYAGGVHVRKSPVDKHQTDIIFFDSNGSDLPASKAKAIERLFFGEDFPRVHYSKVGTINFPVRVSEGYVEEFLSALNVDAIKKRNFKIVIDYSNGVAVTIFPNILGKLGCQVISLNAYLDPSKLTKDEEEFKKAVSELSQIVTSIRYDVGFMLNPGAERIWVIDERGKFIENNRLLSVVVKLYLEANRDRVKKIAVPITASLEVDMIASEYGVEVVRTKDSHYGMMEAVLKDPDIKFVGGTKGGFIFPEFLFASDGMFSISKILELMAITGMKIGEVEKSLPRLFFKHKLVSCPRDLKGKVMRLATLESEGYKRQLIDGVKIFMDDITWILILPDRQRNEVHLFAESDDEKRVEQLLEDYSNKVEFWMKSR</sequence>
<dbReference type="Gene3D" id="3.90.550.10">
    <property type="entry name" value="Spore Coat Polysaccharide Biosynthesis Protein SpsA, Chain A"/>
    <property type="match status" value="1"/>
</dbReference>
<organism evidence="13 14">
    <name type="scientific">Candidatus Kryptonium thompsonii</name>
    <dbReference type="NCBI Taxonomy" id="1633631"/>
    <lineage>
        <taxon>Bacteria</taxon>
        <taxon>Pseudomonadati</taxon>
        <taxon>Candidatus Kryptoniota</taxon>
        <taxon>Candidatus Kryptonium</taxon>
    </lineage>
</organism>
<accession>A0A0P1LQ50</accession>
<evidence type="ECO:0000256" key="5">
    <source>
        <dbReference type="ARBA" id="ARBA00022553"/>
    </source>
</evidence>
<evidence type="ECO:0000313" key="12">
    <source>
        <dbReference type="EMBL" id="CUS91805.1"/>
    </source>
</evidence>
<name>A0A0P1LQ50_9BACT</name>
<dbReference type="PANTHER" id="PTHR22572">
    <property type="entry name" value="SUGAR-1-PHOSPHATE GUANYL TRANSFERASE"/>
    <property type="match status" value="1"/>
</dbReference>
<dbReference type="SUPFAM" id="SSF53738">
    <property type="entry name" value="Phosphoglucomutase, first 3 domains"/>
    <property type="match status" value="3"/>
</dbReference>
<keyword evidence="4" id="KW-0396">Initiation factor</keyword>